<comment type="catalytic activity">
    <reaction evidence="7">
        <text>L-lysyl-[histone] + S-adenosyl-L-methionine = N(6)-methyl-L-lysyl-[histone] + S-adenosyl-L-homocysteine + H(+)</text>
        <dbReference type="Rhea" id="RHEA:10024"/>
        <dbReference type="Rhea" id="RHEA-COMP:9845"/>
        <dbReference type="Rhea" id="RHEA-COMP:9846"/>
        <dbReference type="ChEBI" id="CHEBI:15378"/>
        <dbReference type="ChEBI" id="CHEBI:29969"/>
        <dbReference type="ChEBI" id="CHEBI:57856"/>
        <dbReference type="ChEBI" id="CHEBI:59789"/>
        <dbReference type="ChEBI" id="CHEBI:61929"/>
    </reaction>
    <physiologicalReaction direction="left-to-right" evidence="7">
        <dbReference type="Rhea" id="RHEA:10025"/>
    </physiologicalReaction>
</comment>
<comment type="function">
    <text evidence="9">Methyltransferase that can methylate proteins and, to a lower extent, arsenic. Catalytic subunit of a heterodimer with TRMT112, which monomethylates 'Lys-12' of histone H4 (H4K12me1), a modification present at the promoters of numerous genes encoding cell cycle regulators. Catalytic subunit of a heterodimer with TRMT112, which catalyzes N5-methylation of Glu residue of proteins with a Gly-Gln-Xaa-Xaa-Xaa-Arg motif. Methylates ETF1 on 'Gln-185'; ETF1 needs to be complexed to ERF3 in its GTP-bound form to be efficiently methylated. May also play a role in the modulation of arsenic-induced toxicity by mediating the conversion of monomethylarsonous acid (3+) into the less toxic dimethylarsonic acid. It however only plays a limited role in arsenic metabolism compared with AS3MT.</text>
</comment>
<dbReference type="InterPro" id="IPR052190">
    <property type="entry name" value="Euk-Arch_PrmC-MTase"/>
</dbReference>
<proteinExistence type="inferred from homology"/>
<comment type="subunit">
    <text evidence="10">Heterodimer; heterodimerization with TRMT112 is required for S-adenosyl-L-methionine-binding.</text>
</comment>
<dbReference type="FunFam" id="3.40.50.150:FF:000077">
    <property type="entry name" value="HemK methyltransferase family member 2"/>
    <property type="match status" value="1"/>
</dbReference>
<dbReference type="PROSITE" id="PS00092">
    <property type="entry name" value="N6_MTASE"/>
    <property type="match status" value="1"/>
</dbReference>
<evidence type="ECO:0000256" key="7">
    <source>
        <dbReference type="ARBA" id="ARBA00048619"/>
    </source>
</evidence>
<keyword evidence="6" id="KW-0539">Nucleus</keyword>
<dbReference type="NCBIfam" id="TIGR00537">
    <property type="entry name" value="hemK_rel_arch"/>
    <property type="match status" value="1"/>
</dbReference>
<evidence type="ECO:0000256" key="10">
    <source>
        <dbReference type="ARBA" id="ARBA00062344"/>
    </source>
</evidence>
<comment type="catalytic activity">
    <reaction evidence="8">
        <text>methylarsonous acid + S-adenosyl-L-methionine = dimethylarsinate + S-adenosyl-L-homocysteine + 2 H(+)</text>
        <dbReference type="Rhea" id="RHEA:11684"/>
        <dbReference type="ChEBI" id="CHEBI:15378"/>
        <dbReference type="ChEBI" id="CHEBI:16223"/>
        <dbReference type="ChEBI" id="CHEBI:17826"/>
        <dbReference type="ChEBI" id="CHEBI:57856"/>
        <dbReference type="ChEBI" id="CHEBI:59789"/>
    </reaction>
</comment>
<evidence type="ECO:0000256" key="11">
    <source>
        <dbReference type="ARBA" id="ARBA00075330"/>
    </source>
</evidence>
<dbReference type="InterPro" id="IPR002052">
    <property type="entry name" value="DNA_methylase_N6_adenine_CS"/>
</dbReference>
<dbReference type="Proteomes" id="UP000694388">
    <property type="component" value="Unplaced"/>
</dbReference>
<evidence type="ECO:0000313" key="19">
    <source>
        <dbReference type="Proteomes" id="UP000694388"/>
    </source>
</evidence>
<evidence type="ECO:0000256" key="13">
    <source>
        <dbReference type="ARBA" id="ARBA00080992"/>
    </source>
</evidence>
<dbReference type="InterPro" id="IPR007848">
    <property type="entry name" value="Small_mtfrase_dom"/>
</dbReference>
<evidence type="ECO:0000259" key="17">
    <source>
        <dbReference type="Pfam" id="PF05175"/>
    </source>
</evidence>
<evidence type="ECO:0000256" key="4">
    <source>
        <dbReference type="ARBA" id="ARBA00022679"/>
    </source>
</evidence>
<evidence type="ECO:0000256" key="9">
    <source>
        <dbReference type="ARBA" id="ARBA00053180"/>
    </source>
</evidence>
<accession>A0A8C4QAA8</accession>
<dbReference type="OMA" id="EWDDWME"/>
<evidence type="ECO:0000256" key="5">
    <source>
        <dbReference type="ARBA" id="ARBA00022691"/>
    </source>
</evidence>
<evidence type="ECO:0000256" key="8">
    <source>
        <dbReference type="ARBA" id="ARBA00050903"/>
    </source>
</evidence>
<dbReference type="Pfam" id="PF05175">
    <property type="entry name" value="MTS"/>
    <property type="match status" value="1"/>
</dbReference>
<evidence type="ECO:0000256" key="1">
    <source>
        <dbReference type="ARBA" id="ARBA00004123"/>
    </source>
</evidence>
<dbReference type="SUPFAM" id="SSF53335">
    <property type="entry name" value="S-adenosyl-L-methionine-dependent methyltransferases"/>
    <property type="match status" value="1"/>
</dbReference>
<dbReference type="Ensembl" id="ENSEBUT00000012931.1">
    <property type="protein sequence ID" value="ENSEBUP00000012355.1"/>
    <property type="gene ID" value="ENSEBUG00000007863.1"/>
</dbReference>
<comment type="similarity">
    <text evidence="2">Belongs to the eukaryotic/archaeal PrmC-related family.</text>
</comment>
<feature type="domain" description="Methyltransferase small" evidence="17">
    <location>
        <begin position="37"/>
        <end position="137"/>
    </location>
</feature>
<comment type="subcellular location">
    <subcellularLocation>
        <location evidence="1">Nucleus</location>
    </subcellularLocation>
</comment>
<evidence type="ECO:0000256" key="15">
    <source>
        <dbReference type="ARBA" id="ARBA00093624"/>
    </source>
</evidence>
<name>A0A8C4QAA8_EPTBU</name>
<dbReference type="PANTHER" id="PTHR45875">
    <property type="entry name" value="METHYLTRANSFERASE N6AMT1"/>
    <property type="match status" value="1"/>
</dbReference>
<evidence type="ECO:0000256" key="16">
    <source>
        <dbReference type="ARBA" id="ARBA00093667"/>
    </source>
</evidence>
<dbReference type="CDD" id="cd02440">
    <property type="entry name" value="AdoMet_MTases"/>
    <property type="match status" value="1"/>
</dbReference>
<protein>
    <recommendedName>
        <fullName evidence="15">Methyltransferase HEMK2</fullName>
    </recommendedName>
    <alternativeName>
        <fullName evidence="14">HemK methyltransferase family member 2</fullName>
    </alternativeName>
    <alternativeName>
        <fullName evidence="12">Lysine N-methyltransferase 9</fullName>
    </alternativeName>
    <alternativeName>
        <fullName evidence="11">Methylarsonite methyltransferase N6AMT1</fullName>
    </alternativeName>
    <alternativeName>
        <fullName evidence="16">Methyltransferase N6AMT1</fullName>
    </alternativeName>
    <alternativeName>
        <fullName evidence="13">Protein N(5)-glutamine methyltransferase</fullName>
    </alternativeName>
</protein>
<evidence type="ECO:0000313" key="18">
    <source>
        <dbReference type="Ensembl" id="ENSEBUP00000012355.1"/>
    </source>
</evidence>
<keyword evidence="4" id="KW-0808">Transferase</keyword>
<evidence type="ECO:0000256" key="6">
    <source>
        <dbReference type="ARBA" id="ARBA00023242"/>
    </source>
</evidence>
<evidence type="ECO:0000256" key="2">
    <source>
        <dbReference type="ARBA" id="ARBA00006149"/>
    </source>
</evidence>
<dbReference type="InterPro" id="IPR004557">
    <property type="entry name" value="PrmC-related"/>
</dbReference>
<dbReference type="PANTHER" id="PTHR45875:SF1">
    <property type="entry name" value="METHYLTRANSFERASE N6AMT1"/>
    <property type="match status" value="1"/>
</dbReference>
<reference evidence="18" key="1">
    <citation type="submission" date="2025-05" db="UniProtKB">
        <authorList>
            <consortium name="Ensembl"/>
        </authorList>
    </citation>
    <scope>IDENTIFICATION</scope>
</reference>
<dbReference type="GO" id="GO:0003676">
    <property type="term" value="F:nucleic acid binding"/>
    <property type="evidence" value="ECO:0007669"/>
    <property type="project" value="InterPro"/>
</dbReference>
<keyword evidence="5" id="KW-0949">S-adenosyl-L-methionine</keyword>
<dbReference type="AlphaFoldDB" id="A0A8C4QAA8"/>
<evidence type="ECO:0000256" key="14">
    <source>
        <dbReference type="ARBA" id="ARBA00083337"/>
    </source>
</evidence>
<dbReference type="GO" id="GO:0035657">
    <property type="term" value="C:eRF1 methyltransferase complex"/>
    <property type="evidence" value="ECO:0007669"/>
    <property type="project" value="TreeGrafter"/>
</dbReference>
<sequence>MIPTPQFPPVGLAAEWGIHKTKKSFPTVYEPAEDTFLLLDTLQAERDSIRADKPLICVEVGCGSGVVSAFVAAMLGPSACYLCTDKHHLAAECTLETATLNRISLCPVLTDLVSAFLPRLESAVDLIIFNPPYVVTSSKEVGGSVETAWAGGKDGREVILRFLDKLPSLLAKGGRCYLVVLAQNNPEEILTKTQRKGLLVSCVASRRVGIEHLFVLRFLQQ</sequence>
<dbReference type="Ensembl" id="ENSEBUT00000012910.1">
    <property type="protein sequence ID" value="ENSEBUP00000012334.1"/>
    <property type="gene ID" value="ENSEBUG00000007863.1"/>
</dbReference>
<dbReference type="GeneTree" id="ENSGT00390000013073"/>
<dbReference type="Gene3D" id="3.40.50.150">
    <property type="entry name" value="Vaccinia Virus protein VP39"/>
    <property type="match status" value="1"/>
</dbReference>
<dbReference type="GO" id="GO:0005634">
    <property type="term" value="C:nucleus"/>
    <property type="evidence" value="ECO:0007669"/>
    <property type="project" value="UniProtKB-SubCell"/>
</dbReference>
<dbReference type="GO" id="GO:0036009">
    <property type="term" value="F:protein-glutamine N-methyltransferase activity"/>
    <property type="evidence" value="ECO:0007669"/>
    <property type="project" value="UniProtKB-ARBA"/>
</dbReference>
<evidence type="ECO:0000256" key="3">
    <source>
        <dbReference type="ARBA" id="ARBA00022603"/>
    </source>
</evidence>
<organism evidence="18 19">
    <name type="scientific">Eptatretus burgeri</name>
    <name type="common">Inshore hagfish</name>
    <dbReference type="NCBI Taxonomy" id="7764"/>
    <lineage>
        <taxon>Eukaryota</taxon>
        <taxon>Metazoa</taxon>
        <taxon>Chordata</taxon>
        <taxon>Craniata</taxon>
        <taxon>Vertebrata</taxon>
        <taxon>Cyclostomata</taxon>
        <taxon>Myxini</taxon>
        <taxon>Myxiniformes</taxon>
        <taxon>Myxinidae</taxon>
        <taxon>Eptatretinae</taxon>
        <taxon>Eptatretus</taxon>
    </lineage>
</organism>
<evidence type="ECO:0000256" key="12">
    <source>
        <dbReference type="ARBA" id="ARBA00076540"/>
    </source>
</evidence>
<dbReference type="GO" id="GO:0032259">
    <property type="term" value="P:methylation"/>
    <property type="evidence" value="ECO:0007669"/>
    <property type="project" value="UniProtKB-KW"/>
</dbReference>
<keyword evidence="3" id="KW-0489">Methyltransferase</keyword>
<keyword evidence="19" id="KW-1185">Reference proteome</keyword>
<dbReference type="InterPro" id="IPR029063">
    <property type="entry name" value="SAM-dependent_MTases_sf"/>
</dbReference>